<keyword evidence="3" id="KW-1185">Reference proteome</keyword>
<evidence type="ECO:0000313" key="3">
    <source>
        <dbReference type="Proteomes" id="UP000265520"/>
    </source>
</evidence>
<feature type="domain" description="Reverse transcriptase zinc-binding" evidence="1">
    <location>
        <begin position="3"/>
        <end position="56"/>
    </location>
</feature>
<dbReference type="EMBL" id="LXQA010585918">
    <property type="protein sequence ID" value="MCI60666.1"/>
    <property type="molecule type" value="Genomic_DNA"/>
</dbReference>
<feature type="non-terminal residue" evidence="2">
    <location>
        <position position="72"/>
    </location>
</feature>
<dbReference type="Proteomes" id="UP000265520">
    <property type="component" value="Unassembled WGS sequence"/>
</dbReference>
<accession>A0A392TKJ6</accession>
<dbReference type="InterPro" id="IPR026960">
    <property type="entry name" value="RVT-Znf"/>
</dbReference>
<comment type="caution">
    <text evidence="2">The sequence shown here is derived from an EMBL/GenBank/DDBJ whole genome shotgun (WGS) entry which is preliminary data.</text>
</comment>
<reference evidence="2 3" key="1">
    <citation type="journal article" date="2018" name="Front. Plant Sci.">
        <title>Red Clover (Trifolium pratense) and Zigzag Clover (T. medium) - A Picture of Genomic Similarities and Differences.</title>
        <authorList>
            <person name="Dluhosova J."/>
            <person name="Istvanek J."/>
            <person name="Nedelnik J."/>
            <person name="Repkova J."/>
        </authorList>
    </citation>
    <scope>NUCLEOTIDE SEQUENCE [LARGE SCALE GENOMIC DNA]</scope>
    <source>
        <strain evidence="3">cv. 10/8</strain>
        <tissue evidence="2">Leaf</tissue>
    </source>
</reference>
<name>A0A392TKJ6_9FABA</name>
<proteinExistence type="predicted"/>
<sequence length="72" mass="8224">MVFSLQLLQDRIPTRVNLFRRGVLPDPGGTICVFCGVYGECSAHLFVTCAILSYVWYSIARWLGWEVVMPRD</sequence>
<evidence type="ECO:0000313" key="2">
    <source>
        <dbReference type="EMBL" id="MCI60666.1"/>
    </source>
</evidence>
<protein>
    <submittedName>
        <fullName evidence="2">Cytochrome P450</fullName>
    </submittedName>
</protein>
<evidence type="ECO:0000259" key="1">
    <source>
        <dbReference type="Pfam" id="PF13966"/>
    </source>
</evidence>
<organism evidence="2 3">
    <name type="scientific">Trifolium medium</name>
    <dbReference type="NCBI Taxonomy" id="97028"/>
    <lineage>
        <taxon>Eukaryota</taxon>
        <taxon>Viridiplantae</taxon>
        <taxon>Streptophyta</taxon>
        <taxon>Embryophyta</taxon>
        <taxon>Tracheophyta</taxon>
        <taxon>Spermatophyta</taxon>
        <taxon>Magnoliopsida</taxon>
        <taxon>eudicotyledons</taxon>
        <taxon>Gunneridae</taxon>
        <taxon>Pentapetalae</taxon>
        <taxon>rosids</taxon>
        <taxon>fabids</taxon>
        <taxon>Fabales</taxon>
        <taxon>Fabaceae</taxon>
        <taxon>Papilionoideae</taxon>
        <taxon>50 kb inversion clade</taxon>
        <taxon>NPAAA clade</taxon>
        <taxon>Hologalegina</taxon>
        <taxon>IRL clade</taxon>
        <taxon>Trifolieae</taxon>
        <taxon>Trifolium</taxon>
    </lineage>
</organism>
<dbReference type="AlphaFoldDB" id="A0A392TKJ6"/>
<dbReference type="Pfam" id="PF13966">
    <property type="entry name" value="zf-RVT"/>
    <property type="match status" value="1"/>
</dbReference>